<organism evidence="8">
    <name type="scientific">Eucalyptus grandis</name>
    <name type="common">Flooded gum</name>
    <dbReference type="NCBI Taxonomy" id="71139"/>
    <lineage>
        <taxon>Eukaryota</taxon>
        <taxon>Viridiplantae</taxon>
        <taxon>Streptophyta</taxon>
        <taxon>Embryophyta</taxon>
        <taxon>Tracheophyta</taxon>
        <taxon>Spermatophyta</taxon>
        <taxon>Magnoliopsida</taxon>
        <taxon>eudicotyledons</taxon>
        <taxon>Gunneridae</taxon>
        <taxon>Pentapetalae</taxon>
        <taxon>rosids</taxon>
        <taxon>malvids</taxon>
        <taxon>Myrtales</taxon>
        <taxon>Myrtaceae</taxon>
        <taxon>Myrtoideae</taxon>
        <taxon>Eucalypteae</taxon>
        <taxon>Eucalyptus</taxon>
    </lineage>
</organism>
<dbReference type="InterPro" id="IPR036093">
    <property type="entry name" value="NAC_dom_sf"/>
</dbReference>
<feature type="region of interest" description="Disordered" evidence="5">
    <location>
        <begin position="173"/>
        <end position="232"/>
    </location>
</feature>
<proteinExistence type="predicted"/>
<dbReference type="PROSITE" id="PS51005">
    <property type="entry name" value="NAC"/>
    <property type="match status" value="1"/>
</dbReference>
<feature type="transmembrane region" description="Helical" evidence="6">
    <location>
        <begin position="344"/>
        <end position="364"/>
    </location>
</feature>
<dbReference type="AlphaFoldDB" id="A0A059D9S1"/>
<dbReference type="OrthoDB" id="1935348at2759"/>
<keyword evidence="6" id="KW-0812">Transmembrane</keyword>
<keyword evidence="4" id="KW-0539">Nucleus</keyword>
<dbReference type="PANTHER" id="PTHR31744">
    <property type="entry name" value="PROTEIN CUP-SHAPED COTYLEDON 2-RELATED"/>
    <property type="match status" value="1"/>
</dbReference>
<keyword evidence="6" id="KW-0472">Membrane</keyword>
<dbReference type="InParanoid" id="A0A059D9S1"/>
<evidence type="ECO:0000313" key="8">
    <source>
        <dbReference type="EMBL" id="KCW87337.1"/>
    </source>
</evidence>
<feature type="domain" description="NAC" evidence="7">
    <location>
        <begin position="22"/>
        <end position="168"/>
    </location>
</feature>
<sequence>MDGVCSDGRDGRIVSMADAASMYPGFKFSPSDAELISHYLAKKLEGIDKSVEQLIPEVDFSAHEPWDLPAKSIVPSESEWFFFSVRGRKYPKGSQSKRATEHGYWKATGKERNVKSSSAVIGTKRTLVFHLGRAPKGKRTEWIMHEYSMNAKSQNQQDSLVICRLRRSSQFQMGGASDLTQTSDVDRTDVSEGDNLAEGCARNCSGSYNSHSVEQIESSSNSSHQKNSDGNEDFYADILKDDIVKLDESSVSPTRDSLPTVPNNLEAELMSQDSQTLVQDFISPIPPFQGTANRRIRLRRHKPERSSKIVLEMKANDSSAEKAEPQTGSSGPSERRTRVIISQWLVYGILIGLTLLFVYLLGGFQLSIESR</sequence>
<evidence type="ECO:0000259" key="7">
    <source>
        <dbReference type="PROSITE" id="PS51005"/>
    </source>
</evidence>
<protein>
    <recommendedName>
        <fullName evidence="7">NAC domain-containing protein</fullName>
    </recommendedName>
</protein>
<dbReference type="Pfam" id="PF02365">
    <property type="entry name" value="NAM"/>
    <property type="match status" value="1"/>
</dbReference>
<accession>A0A059D9S1</accession>
<dbReference type="eggNOG" id="ENOG502QRAU">
    <property type="taxonomic scope" value="Eukaryota"/>
</dbReference>
<dbReference type="SUPFAM" id="SSF101941">
    <property type="entry name" value="NAC domain"/>
    <property type="match status" value="1"/>
</dbReference>
<dbReference type="GO" id="GO:0003677">
    <property type="term" value="F:DNA binding"/>
    <property type="evidence" value="ECO:0007669"/>
    <property type="project" value="UniProtKB-KW"/>
</dbReference>
<evidence type="ECO:0000256" key="5">
    <source>
        <dbReference type="SAM" id="MobiDB-lite"/>
    </source>
</evidence>
<name>A0A059D9S1_EUCGR</name>
<dbReference type="Gene3D" id="2.170.150.80">
    <property type="entry name" value="NAC domain"/>
    <property type="match status" value="1"/>
</dbReference>
<gene>
    <name evidence="8" type="ORF">EUGRSUZ_B03823</name>
</gene>
<feature type="compositionally biased region" description="Polar residues" evidence="5">
    <location>
        <begin position="173"/>
        <end position="183"/>
    </location>
</feature>
<reference evidence="8" key="1">
    <citation type="submission" date="2013-07" db="EMBL/GenBank/DDBJ databases">
        <title>The genome of Eucalyptus grandis.</title>
        <authorList>
            <person name="Schmutz J."/>
            <person name="Hayes R."/>
            <person name="Myburg A."/>
            <person name="Tuskan G."/>
            <person name="Grattapaglia D."/>
            <person name="Rokhsar D.S."/>
        </authorList>
    </citation>
    <scope>NUCLEOTIDE SEQUENCE</scope>
    <source>
        <tissue evidence="8">Leaf extractions</tissue>
    </source>
</reference>
<evidence type="ECO:0000256" key="3">
    <source>
        <dbReference type="ARBA" id="ARBA00023163"/>
    </source>
</evidence>
<dbReference type="STRING" id="71139.A0A059D9S1"/>
<evidence type="ECO:0000256" key="6">
    <source>
        <dbReference type="SAM" id="Phobius"/>
    </source>
</evidence>
<dbReference type="KEGG" id="egr:104433955"/>
<dbReference type="Gramene" id="KCW87337">
    <property type="protein sequence ID" value="KCW87337"/>
    <property type="gene ID" value="EUGRSUZ_B03823"/>
</dbReference>
<feature type="compositionally biased region" description="Low complexity" evidence="5">
    <location>
        <begin position="210"/>
        <end position="225"/>
    </location>
</feature>
<keyword evidence="1" id="KW-0805">Transcription regulation</keyword>
<dbReference type="GO" id="GO:0006355">
    <property type="term" value="P:regulation of DNA-templated transcription"/>
    <property type="evidence" value="ECO:0007669"/>
    <property type="project" value="InterPro"/>
</dbReference>
<dbReference type="InterPro" id="IPR003441">
    <property type="entry name" value="NAC-dom"/>
</dbReference>
<dbReference type="PANTHER" id="PTHR31744:SF235">
    <property type="entry name" value="NAC DOMAIN-CONTAINING PROTEIN"/>
    <property type="match status" value="1"/>
</dbReference>
<keyword evidence="6" id="KW-1133">Transmembrane helix</keyword>
<dbReference type="OMA" id="FRPNDNS"/>
<dbReference type="EMBL" id="KK198754">
    <property type="protein sequence ID" value="KCW87337.1"/>
    <property type="molecule type" value="Genomic_DNA"/>
</dbReference>
<feature type="region of interest" description="Disordered" evidence="5">
    <location>
        <begin position="311"/>
        <end position="334"/>
    </location>
</feature>
<evidence type="ECO:0000256" key="1">
    <source>
        <dbReference type="ARBA" id="ARBA00023015"/>
    </source>
</evidence>
<keyword evidence="3" id="KW-0804">Transcription</keyword>
<evidence type="ECO:0000256" key="4">
    <source>
        <dbReference type="ARBA" id="ARBA00023242"/>
    </source>
</evidence>
<keyword evidence="2" id="KW-0238">DNA-binding</keyword>
<evidence type="ECO:0000256" key="2">
    <source>
        <dbReference type="ARBA" id="ARBA00023125"/>
    </source>
</evidence>